<gene>
    <name evidence="5" type="ORF">SJ05684_b53350</name>
</gene>
<accession>A0A249PKP4</accession>
<dbReference type="Proteomes" id="UP000217211">
    <property type="component" value="Plasmid pSJ05684b"/>
</dbReference>
<dbReference type="PROSITE" id="PS01173">
    <property type="entry name" value="LIPASE_GDXG_HIS"/>
    <property type="match status" value="1"/>
</dbReference>
<comment type="similarity">
    <text evidence="1">Belongs to the 'GDXG' lipolytic enzyme family.</text>
</comment>
<evidence type="ECO:0000313" key="5">
    <source>
        <dbReference type="EMBL" id="ASY66317.1"/>
    </source>
</evidence>
<dbReference type="PANTHER" id="PTHR48081">
    <property type="entry name" value="AB HYDROLASE SUPERFAMILY PROTEIN C4A8.06C"/>
    <property type="match status" value="1"/>
</dbReference>
<dbReference type="RefSeq" id="WP_034858241.1">
    <property type="nucleotide sequence ID" value="NZ_AJQT01000103.1"/>
</dbReference>
<dbReference type="Pfam" id="PF07859">
    <property type="entry name" value="Abhydrolase_3"/>
    <property type="match status" value="1"/>
</dbReference>
<evidence type="ECO:0000256" key="2">
    <source>
        <dbReference type="ARBA" id="ARBA00022801"/>
    </source>
</evidence>
<dbReference type="PANTHER" id="PTHR48081:SF8">
    <property type="entry name" value="ALPHA_BETA HYDROLASE FOLD-3 DOMAIN-CONTAINING PROTEIN-RELATED"/>
    <property type="match status" value="1"/>
</dbReference>
<feature type="signal peptide" evidence="3">
    <location>
        <begin position="1"/>
        <end position="20"/>
    </location>
</feature>
<dbReference type="KEGG" id="esj:SJ05684_b53350"/>
<reference evidence="5 6" key="1">
    <citation type="submission" date="2017-08" db="EMBL/GenBank/DDBJ databases">
        <title>Multipartite genome sequences of Sinorhizobium species nodulating soybeans.</title>
        <authorList>
            <person name="Tian C.F."/>
        </authorList>
    </citation>
    <scope>NUCLEOTIDE SEQUENCE [LARGE SCALE GENOMIC DNA]</scope>
    <source>
        <strain evidence="5 6">CCBAU 05684</strain>
        <plasmid evidence="6">psj05684b</plasmid>
    </source>
</reference>
<dbReference type="InterPro" id="IPR013094">
    <property type="entry name" value="AB_hydrolase_3"/>
</dbReference>
<organism evidence="5 6">
    <name type="scientific">Sinorhizobium sojae CCBAU 05684</name>
    <dbReference type="NCBI Taxonomy" id="716928"/>
    <lineage>
        <taxon>Bacteria</taxon>
        <taxon>Pseudomonadati</taxon>
        <taxon>Pseudomonadota</taxon>
        <taxon>Alphaproteobacteria</taxon>
        <taxon>Hyphomicrobiales</taxon>
        <taxon>Rhizobiaceae</taxon>
        <taxon>Sinorhizobium/Ensifer group</taxon>
        <taxon>Sinorhizobium</taxon>
    </lineage>
</organism>
<dbReference type="GO" id="GO:0016787">
    <property type="term" value="F:hydrolase activity"/>
    <property type="evidence" value="ECO:0007669"/>
    <property type="project" value="UniProtKB-KW"/>
</dbReference>
<dbReference type="InterPro" id="IPR029058">
    <property type="entry name" value="AB_hydrolase_fold"/>
</dbReference>
<protein>
    <submittedName>
        <fullName evidence="5">Esterase/lipase</fullName>
    </submittedName>
</protein>
<geneLocation type="plasmid" evidence="6">
    <name>psj05684b</name>
</geneLocation>
<keyword evidence="6" id="KW-1185">Reference proteome</keyword>
<name>A0A249PKP4_9HYPH</name>
<dbReference type="InterPro" id="IPR050300">
    <property type="entry name" value="GDXG_lipolytic_enzyme"/>
</dbReference>
<evidence type="ECO:0000313" key="6">
    <source>
        <dbReference type="Proteomes" id="UP000217211"/>
    </source>
</evidence>
<dbReference type="Gene3D" id="3.40.50.1820">
    <property type="entry name" value="alpha/beta hydrolase"/>
    <property type="match status" value="1"/>
</dbReference>
<dbReference type="InterPro" id="IPR002168">
    <property type="entry name" value="Lipase_GDXG_HIS_AS"/>
</dbReference>
<feature type="domain" description="Alpha/beta hydrolase fold-3" evidence="4">
    <location>
        <begin position="98"/>
        <end position="305"/>
    </location>
</feature>
<dbReference type="OrthoDB" id="9806180at2"/>
<dbReference type="EMBL" id="CP023068">
    <property type="protein sequence ID" value="ASY66317.1"/>
    <property type="molecule type" value="Genomic_DNA"/>
</dbReference>
<dbReference type="AlphaFoldDB" id="A0A249PKP4"/>
<evidence type="ECO:0000256" key="3">
    <source>
        <dbReference type="SAM" id="SignalP"/>
    </source>
</evidence>
<keyword evidence="5" id="KW-0614">Plasmid</keyword>
<evidence type="ECO:0000259" key="4">
    <source>
        <dbReference type="Pfam" id="PF07859"/>
    </source>
</evidence>
<feature type="chain" id="PRO_5012987415" evidence="3">
    <location>
        <begin position="21"/>
        <end position="333"/>
    </location>
</feature>
<dbReference type="eggNOG" id="COG0657">
    <property type="taxonomic scope" value="Bacteria"/>
</dbReference>
<keyword evidence="2" id="KW-0378">Hydrolase</keyword>
<proteinExistence type="inferred from homology"/>
<evidence type="ECO:0000256" key="1">
    <source>
        <dbReference type="ARBA" id="ARBA00010515"/>
    </source>
</evidence>
<dbReference type="SUPFAM" id="SSF53474">
    <property type="entry name" value="alpha/beta-Hydrolases"/>
    <property type="match status" value="1"/>
</dbReference>
<sequence length="333" mass="35838">MNKVFATAVLSAFASTAALAAPVLEPHAQAFATAAAKATPLYTLPYEEARQVLSSVQSSTVAIPATVIKDEVWPIGPTGKVRVRIVRPEHARGLLPAVMYFHGGGWVMGDRNTHDHLIRELSAQAHAAVVFVEYDNAPDVKYPENNEQAYAALEYVGKHAEALDLDAARIAVAGDSAGGNMAAAVTLLSKQRQGPRILHQVLFYPVTDDISDNASYRAFVEGPFLTRKAMDYFLEANFPDEYRNDVLAFPLKATVEQLEGLPSATVIVAENDLLRDEGEAYARKLLQAGVAVTSTRYIGTIHDFVMLNALADSAPAKAAIAQASTALRTAFAE</sequence>
<keyword evidence="3" id="KW-0732">Signal</keyword>